<reference evidence="1 2" key="1">
    <citation type="submission" date="2019-04" db="EMBL/GenBank/DDBJ databases">
        <title>Comparative genomics and transcriptomics to analyze fruiting body development in filamentous ascomycetes.</title>
        <authorList>
            <consortium name="DOE Joint Genome Institute"/>
            <person name="Lutkenhaus R."/>
            <person name="Traeger S."/>
            <person name="Breuer J."/>
            <person name="Kuo A."/>
            <person name="Lipzen A."/>
            <person name="Pangilinan J."/>
            <person name="Dilworth D."/>
            <person name="Sandor L."/>
            <person name="Poggeler S."/>
            <person name="Barry K."/>
            <person name="Grigoriev I.V."/>
            <person name="Nowrousian M."/>
        </authorList>
    </citation>
    <scope>NUCLEOTIDE SEQUENCE [LARGE SCALE GENOMIC DNA]</scope>
    <source>
        <strain evidence="1 2">CBS 389.68</strain>
    </source>
</reference>
<dbReference type="AlphaFoldDB" id="A0A4S2MX23"/>
<protein>
    <submittedName>
        <fullName evidence="1">Phosphoglycerate mutase-like protein</fullName>
    </submittedName>
</protein>
<dbReference type="EMBL" id="ML220121">
    <property type="protein sequence ID" value="TGZ81124.1"/>
    <property type="molecule type" value="Genomic_DNA"/>
</dbReference>
<organism evidence="1 2">
    <name type="scientific">Ascodesmis nigricans</name>
    <dbReference type="NCBI Taxonomy" id="341454"/>
    <lineage>
        <taxon>Eukaryota</taxon>
        <taxon>Fungi</taxon>
        <taxon>Dikarya</taxon>
        <taxon>Ascomycota</taxon>
        <taxon>Pezizomycotina</taxon>
        <taxon>Pezizomycetes</taxon>
        <taxon>Pezizales</taxon>
        <taxon>Ascodesmidaceae</taxon>
        <taxon>Ascodesmis</taxon>
    </lineage>
</organism>
<dbReference type="PANTHER" id="PTHR16469">
    <property type="entry name" value="UBIQUITIN-ASSOCIATED AND SH3 DOMAIN-CONTAINING BA-RELATED"/>
    <property type="match status" value="1"/>
</dbReference>
<dbReference type="InterPro" id="IPR029033">
    <property type="entry name" value="His_PPase_superfam"/>
</dbReference>
<dbReference type="SMART" id="SM00855">
    <property type="entry name" value="PGAM"/>
    <property type="match status" value="1"/>
</dbReference>
<keyword evidence="2" id="KW-1185">Reference proteome</keyword>
<sequence length="297" mass="32446">MLETIYIARHGFRSNWTTSPTGVYTITIASPTGIPNDPPLTAHGVKQAKELAEYVSKLEPKVDRIYSSPFYRCIQTINPLAEALDKPIYPENGIAEWFGLAPFSHPSPASPTVLHTFYPRVLTPYSPVLIPPSNGESLAGIHDRVALSLTKVIAAIDRLHHSGAPDAPKTIILCAHAAPNIAMGRVLTGDENADIRVGTCSLSEYRRKKVEVVDERALEETGKVQWKGKGVAGGWTCVRNGDCSFLKNGEERNWWFDGEESWDFPVKEESGAVGGPGTVPVAGKLEAEEREWTGSKI</sequence>
<accession>A0A4S2MX23</accession>
<dbReference type="STRING" id="341454.A0A4S2MX23"/>
<dbReference type="Proteomes" id="UP000298138">
    <property type="component" value="Unassembled WGS sequence"/>
</dbReference>
<gene>
    <name evidence="1" type="ORF">EX30DRAFT_37954</name>
</gene>
<dbReference type="SUPFAM" id="SSF53254">
    <property type="entry name" value="Phosphoglycerate mutase-like"/>
    <property type="match status" value="1"/>
</dbReference>
<proteinExistence type="predicted"/>
<dbReference type="OrthoDB" id="414418at2759"/>
<dbReference type="CDD" id="cd07067">
    <property type="entry name" value="HP_PGM_like"/>
    <property type="match status" value="1"/>
</dbReference>
<dbReference type="Gene3D" id="3.40.50.1240">
    <property type="entry name" value="Phosphoglycerate mutase-like"/>
    <property type="match status" value="1"/>
</dbReference>
<dbReference type="InParanoid" id="A0A4S2MX23"/>
<evidence type="ECO:0000313" key="1">
    <source>
        <dbReference type="EMBL" id="TGZ81124.1"/>
    </source>
</evidence>
<dbReference type="FunCoup" id="A0A4S2MX23">
    <property type="interactions" value="127"/>
</dbReference>
<name>A0A4S2MX23_9PEZI</name>
<evidence type="ECO:0000313" key="2">
    <source>
        <dbReference type="Proteomes" id="UP000298138"/>
    </source>
</evidence>
<dbReference type="InterPro" id="IPR051710">
    <property type="entry name" value="Phosphatase_SH3-domain"/>
</dbReference>
<dbReference type="InterPro" id="IPR013078">
    <property type="entry name" value="His_Pase_superF_clade-1"/>
</dbReference>
<dbReference type="PANTHER" id="PTHR16469:SF51">
    <property type="entry name" value="TRANSCRIPTION FACTOR TAU 55 KDA SUBUNIT"/>
    <property type="match status" value="1"/>
</dbReference>
<dbReference type="Pfam" id="PF00300">
    <property type="entry name" value="His_Phos_1"/>
    <property type="match status" value="1"/>
</dbReference>